<comment type="caution">
    <text evidence="1">The sequence shown here is derived from an EMBL/GenBank/DDBJ whole genome shotgun (WGS) entry which is preliminary data.</text>
</comment>
<dbReference type="AlphaFoldDB" id="A0A9W9RZT1"/>
<dbReference type="OrthoDB" id="444432at2759"/>
<dbReference type="RefSeq" id="XP_056480629.1">
    <property type="nucleotide sequence ID" value="XM_056638640.1"/>
</dbReference>
<dbReference type="PANTHER" id="PTHR34071">
    <property type="entry name" value="5-NITROIMIDAZOLE ANTIBIOTICS RESISTANCE PROTEIN, NIMA-FAMILY-RELATED PROTEIN-RELATED"/>
    <property type="match status" value="1"/>
</dbReference>
<dbReference type="Proteomes" id="UP001147747">
    <property type="component" value="Unassembled WGS sequence"/>
</dbReference>
<evidence type="ECO:0000313" key="1">
    <source>
        <dbReference type="EMBL" id="KAJ5369391.1"/>
    </source>
</evidence>
<dbReference type="GeneID" id="81377620"/>
<keyword evidence="2" id="KW-1185">Reference proteome</keyword>
<dbReference type="InterPro" id="IPR012349">
    <property type="entry name" value="Split_barrel_FMN-bd"/>
</dbReference>
<proteinExistence type="predicted"/>
<evidence type="ECO:0008006" key="3">
    <source>
        <dbReference type="Google" id="ProtNLM"/>
    </source>
</evidence>
<gene>
    <name evidence="1" type="ORF">N7509_014003</name>
</gene>
<organism evidence="1 2">
    <name type="scientific">Penicillium cosmopolitanum</name>
    <dbReference type="NCBI Taxonomy" id="1131564"/>
    <lineage>
        <taxon>Eukaryota</taxon>
        <taxon>Fungi</taxon>
        <taxon>Dikarya</taxon>
        <taxon>Ascomycota</taxon>
        <taxon>Pezizomycotina</taxon>
        <taxon>Eurotiomycetes</taxon>
        <taxon>Eurotiomycetidae</taxon>
        <taxon>Eurotiales</taxon>
        <taxon>Aspergillaceae</taxon>
        <taxon>Penicillium</taxon>
    </lineage>
</organism>
<reference evidence="1" key="1">
    <citation type="submission" date="2022-12" db="EMBL/GenBank/DDBJ databases">
        <authorList>
            <person name="Petersen C."/>
        </authorList>
    </citation>
    <scope>NUCLEOTIDE SEQUENCE</scope>
    <source>
        <strain evidence="1">IBT 29677</strain>
    </source>
</reference>
<sequence length="255" mass="28156">MQPATLRRRKDQGKYDIDSLISVFADSFISHVAYVCDGLPQCLPMTTLIQKNGEVATAYLHGHPSSKLIELVRKSDQNKDNGGLEADQKSAVRVCITSTKVDGLVLSSAPNGHEFNYRSAVIHGVCSLVCDRAEKTRLMSLLTNHVVPDRWQDVNPVSSFQISLVHVIRVEILSCSIKTRSGIPNIQPRNIEKDGPDRLQPVWTGVVPLYDVLGNPIASGLTDDASIPPRLLRYVEERNESHRLHAETAASTILD</sequence>
<name>A0A9W9RZT1_9EURO</name>
<dbReference type="SUPFAM" id="SSF50475">
    <property type="entry name" value="FMN-binding split barrel"/>
    <property type="match status" value="1"/>
</dbReference>
<dbReference type="EMBL" id="JAPZBU010000013">
    <property type="protein sequence ID" value="KAJ5369391.1"/>
    <property type="molecule type" value="Genomic_DNA"/>
</dbReference>
<dbReference type="Pfam" id="PF12900">
    <property type="entry name" value="Pyridox_ox_2"/>
    <property type="match status" value="1"/>
</dbReference>
<protein>
    <recommendedName>
        <fullName evidence="3">Flavin-nucleotide-binding protein</fullName>
    </recommendedName>
</protein>
<dbReference type="Gene3D" id="2.30.110.10">
    <property type="entry name" value="Electron Transport, Fmn-binding Protein, Chain A"/>
    <property type="match status" value="1"/>
</dbReference>
<reference evidence="1" key="2">
    <citation type="journal article" date="2023" name="IMA Fungus">
        <title>Comparative genomic study of the Penicillium genus elucidates a diverse pangenome and 15 lateral gene transfer events.</title>
        <authorList>
            <person name="Petersen C."/>
            <person name="Sorensen T."/>
            <person name="Nielsen M.R."/>
            <person name="Sondergaard T.E."/>
            <person name="Sorensen J.L."/>
            <person name="Fitzpatrick D.A."/>
            <person name="Frisvad J.C."/>
            <person name="Nielsen K.L."/>
        </authorList>
    </citation>
    <scope>NUCLEOTIDE SEQUENCE</scope>
    <source>
        <strain evidence="1">IBT 29677</strain>
    </source>
</reference>
<dbReference type="InterPro" id="IPR024747">
    <property type="entry name" value="Pyridox_Oxase-rel"/>
</dbReference>
<dbReference type="PANTHER" id="PTHR34071:SF2">
    <property type="entry name" value="FLAVIN-NUCLEOTIDE-BINDING PROTEIN"/>
    <property type="match status" value="1"/>
</dbReference>
<accession>A0A9W9RZT1</accession>
<evidence type="ECO:0000313" key="2">
    <source>
        <dbReference type="Proteomes" id="UP001147747"/>
    </source>
</evidence>